<accession>A0A0F9DI08</accession>
<dbReference type="InterPro" id="IPR001525">
    <property type="entry name" value="C5_MeTfrase"/>
</dbReference>
<dbReference type="Pfam" id="PF00145">
    <property type="entry name" value="DNA_methylase"/>
    <property type="match status" value="1"/>
</dbReference>
<dbReference type="GO" id="GO:0003886">
    <property type="term" value="F:DNA (cytosine-5-)-methyltransferase activity"/>
    <property type="evidence" value="ECO:0007669"/>
    <property type="project" value="UniProtKB-EC"/>
</dbReference>
<proteinExistence type="predicted"/>
<dbReference type="EC" id="2.1.1.37" evidence="1"/>
<dbReference type="GO" id="GO:0032259">
    <property type="term" value="P:methylation"/>
    <property type="evidence" value="ECO:0007669"/>
    <property type="project" value="UniProtKB-KW"/>
</dbReference>
<evidence type="ECO:0000256" key="1">
    <source>
        <dbReference type="ARBA" id="ARBA00011975"/>
    </source>
</evidence>
<organism evidence="5">
    <name type="scientific">marine sediment metagenome</name>
    <dbReference type="NCBI Taxonomy" id="412755"/>
    <lineage>
        <taxon>unclassified sequences</taxon>
        <taxon>metagenomes</taxon>
        <taxon>ecological metagenomes</taxon>
    </lineage>
</organism>
<gene>
    <name evidence="5" type="ORF">LCGC14_2543610</name>
</gene>
<dbReference type="GO" id="GO:0003677">
    <property type="term" value="F:DNA binding"/>
    <property type="evidence" value="ECO:0007669"/>
    <property type="project" value="TreeGrafter"/>
</dbReference>
<dbReference type="EMBL" id="LAZR01041562">
    <property type="protein sequence ID" value="KKL11653.1"/>
    <property type="molecule type" value="Genomic_DNA"/>
</dbReference>
<dbReference type="PANTHER" id="PTHR10629">
    <property type="entry name" value="CYTOSINE-SPECIFIC METHYLTRANSFERASE"/>
    <property type="match status" value="1"/>
</dbReference>
<dbReference type="PRINTS" id="PR00105">
    <property type="entry name" value="C5METTRFRASE"/>
</dbReference>
<dbReference type="AlphaFoldDB" id="A0A0F9DI08"/>
<name>A0A0F9DI08_9ZZZZ</name>
<dbReference type="SUPFAM" id="SSF53335">
    <property type="entry name" value="S-adenosyl-L-methionine-dependent methyltransferases"/>
    <property type="match status" value="1"/>
</dbReference>
<evidence type="ECO:0000256" key="3">
    <source>
        <dbReference type="ARBA" id="ARBA00022679"/>
    </source>
</evidence>
<dbReference type="PROSITE" id="PS51679">
    <property type="entry name" value="SAM_MT_C5"/>
    <property type="match status" value="1"/>
</dbReference>
<keyword evidence="2" id="KW-0489">Methyltransferase</keyword>
<keyword evidence="4" id="KW-0949">S-adenosyl-L-methionine</keyword>
<feature type="non-terminal residue" evidence="5">
    <location>
        <position position="370"/>
    </location>
</feature>
<sequence length="370" mass="40966">MQELTIDLFAGGGGASEGIERALGVPVDIAINHDPAAIAMHRENHPDTRHCVADVLKVSPTAAVAGRPVGLLWASPDCKHHSRAKGGKPRDKEIRALAWVVVTWARQVRPRVIILENVPEFRQWGPLDENNRPIKSKKGTIFNLWANQLRGLGYEVEYKNLVAADYGAPTIRKRLFMIARCDGRPIIWPEPTHGEPGNSRGLPPYRTAAECIDFSLPCPSIFDRKKPLVENTLRRVARGIYKYVLKAKEPFIYNITHGGRLESLSKPLRTITCAHRGEKALVLPYLTTYHGVKGNETRGQRCDEPLKTADTQNRFALVSAFLSHYYGCSTGSQINTPPPTTSARSHTAIAATHLTKFYGTNVGSDMRAPV</sequence>
<evidence type="ECO:0000256" key="4">
    <source>
        <dbReference type="ARBA" id="ARBA00022691"/>
    </source>
</evidence>
<keyword evidence="3" id="KW-0808">Transferase</keyword>
<dbReference type="InterPro" id="IPR029063">
    <property type="entry name" value="SAM-dependent_MTases_sf"/>
</dbReference>
<dbReference type="GO" id="GO:0044027">
    <property type="term" value="P:negative regulation of gene expression via chromosomal CpG island methylation"/>
    <property type="evidence" value="ECO:0007669"/>
    <property type="project" value="TreeGrafter"/>
</dbReference>
<comment type="caution">
    <text evidence="5">The sequence shown here is derived from an EMBL/GenBank/DDBJ whole genome shotgun (WGS) entry which is preliminary data.</text>
</comment>
<evidence type="ECO:0000256" key="2">
    <source>
        <dbReference type="ARBA" id="ARBA00022603"/>
    </source>
</evidence>
<dbReference type="PANTHER" id="PTHR10629:SF52">
    <property type="entry name" value="DNA (CYTOSINE-5)-METHYLTRANSFERASE 1"/>
    <property type="match status" value="1"/>
</dbReference>
<reference evidence="5" key="1">
    <citation type="journal article" date="2015" name="Nature">
        <title>Complex archaea that bridge the gap between prokaryotes and eukaryotes.</title>
        <authorList>
            <person name="Spang A."/>
            <person name="Saw J.H."/>
            <person name="Jorgensen S.L."/>
            <person name="Zaremba-Niedzwiedzka K."/>
            <person name="Martijn J."/>
            <person name="Lind A.E."/>
            <person name="van Eijk R."/>
            <person name="Schleper C."/>
            <person name="Guy L."/>
            <person name="Ettema T.J."/>
        </authorList>
    </citation>
    <scope>NUCLEOTIDE SEQUENCE</scope>
</reference>
<evidence type="ECO:0000313" key="5">
    <source>
        <dbReference type="EMBL" id="KKL11653.1"/>
    </source>
</evidence>
<dbReference type="Gene3D" id="3.40.50.150">
    <property type="entry name" value="Vaccinia Virus protein VP39"/>
    <property type="match status" value="1"/>
</dbReference>
<dbReference type="InterPro" id="IPR050390">
    <property type="entry name" value="C5-Methyltransferase"/>
</dbReference>
<protein>
    <recommendedName>
        <fullName evidence="1">DNA (cytosine-5-)-methyltransferase</fullName>
        <ecNumber evidence="1">2.1.1.37</ecNumber>
    </recommendedName>
</protein>